<accession>A0AA85J7S1</accession>
<organism evidence="1 2">
    <name type="scientific">Trichobilharzia regenti</name>
    <name type="common">Nasal bird schistosome</name>
    <dbReference type="NCBI Taxonomy" id="157069"/>
    <lineage>
        <taxon>Eukaryota</taxon>
        <taxon>Metazoa</taxon>
        <taxon>Spiralia</taxon>
        <taxon>Lophotrochozoa</taxon>
        <taxon>Platyhelminthes</taxon>
        <taxon>Trematoda</taxon>
        <taxon>Digenea</taxon>
        <taxon>Strigeidida</taxon>
        <taxon>Schistosomatoidea</taxon>
        <taxon>Schistosomatidae</taxon>
        <taxon>Trichobilharzia</taxon>
    </lineage>
</organism>
<reference evidence="1" key="1">
    <citation type="submission" date="2022-06" db="EMBL/GenBank/DDBJ databases">
        <authorList>
            <person name="Berger JAMES D."/>
            <person name="Berger JAMES D."/>
        </authorList>
    </citation>
    <scope>NUCLEOTIDE SEQUENCE [LARGE SCALE GENOMIC DNA]</scope>
</reference>
<sequence length="72" mass="8239">MRTSSKLMSFVDLTIGYLIFKQNTFRLGSYGVVNGKIVYNIFIIVPRGSFKHFFFYFTKSEHVGKSLSSVST</sequence>
<protein>
    <submittedName>
        <fullName evidence="2">Uncharacterized protein</fullName>
    </submittedName>
</protein>
<reference evidence="2" key="2">
    <citation type="submission" date="2023-11" db="UniProtKB">
        <authorList>
            <consortium name="WormBaseParasite"/>
        </authorList>
    </citation>
    <scope>IDENTIFICATION</scope>
</reference>
<proteinExistence type="predicted"/>
<keyword evidence="1" id="KW-1185">Reference proteome</keyword>
<name>A0AA85J7S1_TRIRE</name>
<dbReference type="AlphaFoldDB" id="A0AA85J7S1"/>
<dbReference type="WBParaSite" id="TREG1_130160.1">
    <property type="protein sequence ID" value="TREG1_130160.1"/>
    <property type="gene ID" value="TREG1_130160"/>
</dbReference>
<evidence type="ECO:0000313" key="1">
    <source>
        <dbReference type="Proteomes" id="UP000050795"/>
    </source>
</evidence>
<evidence type="ECO:0000313" key="2">
    <source>
        <dbReference type="WBParaSite" id="TREG1_130160.1"/>
    </source>
</evidence>
<dbReference type="Proteomes" id="UP000050795">
    <property type="component" value="Unassembled WGS sequence"/>
</dbReference>